<dbReference type="InterPro" id="IPR007278">
    <property type="entry name" value="DUF397"/>
</dbReference>
<dbReference type="KEGG" id="salw:CP975_11925"/>
<dbReference type="OrthoDB" id="4316979at2"/>
<evidence type="ECO:0000313" key="4">
    <source>
        <dbReference type="Proteomes" id="UP000326553"/>
    </source>
</evidence>
<accession>A0A5J6HPM9</accession>
<evidence type="ECO:0000313" key="3">
    <source>
        <dbReference type="EMBL" id="QEV22269.1"/>
    </source>
</evidence>
<dbReference type="RefSeq" id="WP_055528755.1">
    <property type="nucleotide sequence ID" value="NZ_CP023695.1"/>
</dbReference>
<protein>
    <submittedName>
        <fullName evidence="3">DUF397 domain-containing protein</fullName>
    </submittedName>
</protein>
<dbReference type="EMBL" id="CP023695">
    <property type="protein sequence ID" value="QEV22269.1"/>
    <property type="molecule type" value="Genomic_DNA"/>
</dbReference>
<feature type="domain" description="DUF397" evidence="2">
    <location>
        <begin position="58"/>
        <end position="110"/>
    </location>
</feature>
<feature type="domain" description="DUF397" evidence="2">
    <location>
        <begin position="10"/>
        <end position="32"/>
    </location>
</feature>
<dbReference type="AlphaFoldDB" id="A0A5J6HPM9"/>
<reference evidence="3 4" key="1">
    <citation type="submission" date="2017-09" db="EMBL/GenBank/DDBJ databases">
        <authorList>
            <person name="Lee N."/>
            <person name="Cho B.-K."/>
        </authorList>
    </citation>
    <scope>NUCLEOTIDE SEQUENCE [LARGE SCALE GENOMIC DNA]</scope>
    <source>
        <strain evidence="3 4">ATCC 12461</strain>
    </source>
</reference>
<sequence length="114" mass="11464">MGTNQRLTGAAWRKSSYSSDTGGDCIECAPLGAVAWRKSSHSSDTGGECVECAPLGGATWHKSSYSADTGGQCVEVADLTAHVAIRDSKNPEGPAFSVAPAAFAAFVAAAAGGI</sequence>
<feature type="region of interest" description="Disordered" evidence="1">
    <location>
        <begin position="1"/>
        <end position="20"/>
    </location>
</feature>
<dbReference type="Pfam" id="PF04149">
    <property type="entry name" value="DUF397"/>
    <property type="match status" value="3"/>
</dbReference>
<dbReference type="Proteomes" id="UP000326553">
    <property type="component" value="Chromosome"/>
</dbReference>
<evidence type="ECO:0000256" key="1">
    <source>
        <dbReference type="SAM" id="MobiDB-lite"/>
    </source>
</evidence>
<gene>
    <name evidence="3" type="ORF">CP975_11925</name>
</gene>
<evidence type="ECO:0000259" key="2">
    <source>
        <dbReference type="Pfam" id="PF04149"/>
    </source>
</evidence>
<feature type="domain" description="DUF397" evidence="2">
    <location>
        <begin position="35"/>
        <end position="56"/>
    </location>
</feature>
<organism evidence="3 4">
    <name type="scientific">Streptomyces alboniger</name>
    <dbReference type="NCBI Taxonomy" id="132473"/>
    <lineage>
        <taxon>Bacteria</taxon>
        <taxon>Bacillati</taxon>
        <taxon>Actinomycetota</taxon>
        <taxon>Actinomycetes</taxon>
        <taxon>Kitasatosporales</taxon>
        <taxon>Streptomycetaceae</taxon>
        <taxon>Streptomyces</taxon>
        <taxon>Streptomyces aurantiacus group</taxon>
    </lineage>
</organism>
<name>A0A5J6HPM9_STRAD</name>
<proteinExistence type="predicted"/>
<keyword evidence="4" id="KW-1185">Reference proteome</keyword>